<dbReference type="CDD" id="cd18011">
    <property type="entry name" value="DEXDc_RapA"/>
    <property type="match status" value="1"/>
</dbReference>
<keyword evidence="2" id="KW-0378">Hydrolase</keyword>
<evidence type="ECO:0000256" key="4">
    <source>
        <dbReference type="ARBA" id="ARBA00022840"/>
    </source>
</evidence>
<dbReference type="CDD" id="cd18793">
    <property type="entry name" value="SF2_C_SNF"/>
    <property type="match status" value="1"/>
</dbReference>
<evidence type="ECO:0000313" key="9">
    <source>
        <dbReference type="EMBL" id="MBL0719745.1"/>
    </source>
</evidence>
<evidence type="ECO:0000256" key="2">
    <source>
        <dbReference type="ARBA" id="ARBA00022801"/>
    </source>
</evidence>
<sequence length="1045" mass="117965">MNPGDRVRLIDNPSRIGVLTSDPPTGEGRRRRLVVAFPDGTEPILASSLERVEAETNDPYLLMQRGQYGGASHLRGAITLARLSGKLANLIYSLNTTNTKFLPYQFKPVLQFLDSPSRGIVIADEVGLGKTIEAGLIWTELRARQDARRLLVVCPAMLREKWCAELANRFGVKAQMVDAGELLEHLSSAKADRTEEFALVASMQGLRPPKHWNSESSPSQSSAAKLARFLEAAGDDEPLLDLVVVDEAHYLRNRGTQTHRFAALLRPVTDGLALLSATPIQMRSTDLFNLLHLLDEDAFPMEWTYDHSVRANAPIVALRDRLKRDPPVTQEEFKAALQESVALRWFEDSEQIEHLLKNLPTDDDLRNVRSRADYAELLDRLNPRAKVITRTLKREVDELRVTREPRTLRIEMSAAERDFYEGVTEAVQEYCESVDVSEGFLLTIPQRQMSSCMAAACMGWKRRQEEQAELTQETVTELEGETVEQEAAPGPATQRGTGELLSILSGIARKCGDYERLAADDSKFTALVKNLKGYWRENVGKKVVLFAFYRNTLYYLAQRLAEAGVRSIVLHGGMDKTEVLRSFENDAAVQVLLSSEVASEGVDLQFSSLLVNYDLPWNPARIEQRIGRIDRIGQAEAKILIWNLVYEDTLDERVHDRLLERLNVFRQALGSMEELLGAEVRKLTVDLLSHRRTPKQEEERIGDAAMALERNRRDEEQLNAQASKLLGHGDYIQNKAKAAMDLGRYIRGDDLYHFVKDYLETSFPGSRVMVNDEPVRKGLIELSMDARVAFHAFLADAKLLGRTTVLDNRPRQLWFDNQAGHVARDVEKVTQDHPLVRFVSEQQKKRSTKDGYFPTSAVQLPASRVAGVASGTYVYVVIRWTFSGPRDVERLVYEARCIETGLALEPDAAESLVNAAANHGADWQAAAKNILDHKRISALQDDCRATIEEHFDASKAAQLRENRDRVREMNASLDADLKRKREEATERIARYQASSNPRHRGLLGMERTKLRQLEQKYEERKLANGLREALDPRQKDVSSGVIRVE</sequence>
<dbReference type="Gene3D" id="3.40.50.10810">
    <property type="entry name" value="Tandem AAA-ATPase domain"/>
    <property type="match status" value="1"/>
</dbReference>
<organism evidence="9 10">
    <name type="scientific">Aquariibacter lacus</name>
    <dbReference type="NCBI Taxonomy" id="2801332"/>
    <lineage>
        <taxon>Bacteria</taxon>
        <taxon>Pseudomonadati</taxon>
        <taxon>Pseudomonadota</taxon>
        <taxon>Betaproteobacteria</taxon>
        <taxon>Burkholderiales</taxon>
        <taxon>Sphaerotilaceae</taxon>
        <taxon>Aquariibacter</taxon>
    </lineage>
</organism>
<feature type="domain" description="Helicase C-terminal" evidence="8">
    <location>
        <begin position="523"/>
        <end position="677"/>
    </location>
</feature>
<feature type="compositionally biased region" description="Basic and acidic residues" evidence="6">
    <location>
        <begin position="1022"/>
        <end position="1036"/>
    </location>
</feature>
<dbReference type="GO" id="GO:0005524">
    <property type="term" value="F:ATP binding"/>
    <property type="evidence" value="ECO:0007669"/>
    <property type="project" value="UniProtKB-KW"/>
</dbReference>
<dbReference type="InterPro" id="IPR027417">
    <property type="entry name" value="P-loop_NTPase"/>
</dbReference>
<gene>
    <name evidence="9" type="ORF">JI742_07570</name>
</gene>
<evidence type="ECO:0000256" key="1">
    <source>
        <dbReference type="ARBA" id="ARBA00022741"/>
    </source>
</evidence>
<name>A0A9X1BNE1_9BURK</name>
<dbReference type="GO" id="GO:0016787">
    <property type="term" value="F:hydrolase activity"/>
    <property type="evidence" value="ECO:0007669"/>
    <property type="project" value="UniProtKB-KW"/>
</dbReference>
<protein>
    <submittedName>
        <fullName evidence="9">DEAD/DEAH box helicase</fullName>
    </submittedName>
</protein>
<dbReference type="SUPFAM" id="SSF52540">
    <property type="entry name" value="P-loop containing nucleoside triphosphate hydrolases"/>
    <property type="match status" value="2"/>
</dbReference>
<dbReference type="SMART" id="SM00490">
    <property type="entry name" value="HELICc"/>
    <property type="match status" value="1"/>
</dbReference>
<dbReference type="InterPro" id="IPR014001">
    <property type="entry name" value="Helicase_ATP-bd"/>
</dbReference>
<dbReference type="PANTHER" id="PTHR45766">
    <property type="entry name" value="DNA ANNEALING HELICASE AND ENDONUCLEASE ZRANB3 FAMILY MEMBER"/>
    <property type="match status" value="1"/>
</dbReference>
<feature type="region of interest" description="Disordered" evidence="6">
    <location>
        <begin position="1022"/>
        <end position="1045"/>
    </location>
</feature>
<dbReference type="PANTHER" id="PTHR45766:SF6">
    <property type="entry name" value="SWI_SNF-RELATED MATRIX-ASSOCIATED ACTIN-DEPENDENT REGULATOR OF CHROMATIN SUBFAMILY A-LIKE PROTEIN 1"/>
    <property type="match status" value="1"/>
</dbReference>
<dbReference type="EMBL" id="JAERRA010000001">
    <property type="protein sequence ID" value="MBL0719745.1"/>
    <property type="molecule type" value="Genomic_DNA"/>
</dbReference>
<keyword evidence="10" id="KW-1185">Reference proteome</keyword>
<dbReference type="GO" id="GO:0004386">
    <property type="term" value="F:helicase activity"/>
    <property type="evidence" value="ECO:0007669"/>
    <property type="project" value="UniProtKB-KW"/>
</dbReference>
<dbReference type="Pfam" id="PF00271">
    <property type="entry name" value="Helicase_C"/>
    <property type="match status" value="1"/>
</dbReference>
<dbReference type="InterPro" id="IPR038718">
    <property type="entry name" value="SNF2-like_sf"/>
</dbReference>
<reference evidence="9 10" key="1">
    <citation type="submission" date="2021-01" db="EMBL/GenBank/DDBJ databases">
        <title>Piscinibacter sp. Jin2 Genome sequencing and assembly.</title>
        <authorList>
            <person name="Kim I."/>
        </authorList>
    </citation>
    <scope>NUCLEOTIDE SEQUENCE [LARGE SCALE GENOMIC DNA]</scope>
    <source>
        <strain evidence="9 10">Jin2</strain>
    </source>
</reference>
<evidence type="ECO:0000259" key="7">
    <source>
        <dbReference type="PROSITE" id="PS51192"/>
    </source>
</evidence>
<evidence type="ECO:0000256" key="3">
    <source>
        <dbReference type="ARBA" id="ARBA00022806"/>
    </source>
</evidence>
<dbReference type="Proteomes" id="UP000643207">
    <property type="component" value="Unassembled WGS sequence"/>
</dbReference>
<keyword evidence="5" id="KW-0175">Coiled coil</keyword>
<comment type="caution">
    <text evidence="9">The sequence shown here is derived from an EMBL/GenBank/DDBJ whole genome shotgun (WGS) entry which is preliminary data.</text>
</comment>
<proteinExistence type="predicted"/>
<evidence type="ECO:0000256" key="6">
    <source>
        <dbReference type="SAM" id="MobiDB-lite"/>
    </source>
</evidence>
<keyword evidence="1" id="KW-0547">Nucleotide-binding</keyword>
<dbReference type="InterPro" id="IPR000330">
    <property type="entry name" value="SNF2_N"/>
</dbReference>
<feature type="domain" description="Helicase ATP-binding" evidence="7">
    <location>
        <begin position="111"/>
        <end position="297"/>
    </location>
</feature>
<dbReference type="InterPro" id="IPR001650">
    <property type="entry name" value="Helicase_C-like"/>
</dbReference>
<accession>A0A9X1BNE1</accession>
<dbReference type="Pfam" id="PF00176">
    <property type="entry name" value="SNF2-rel_dom"/>
    <property type="match status" value="1"/>
</dbReference>
<dbReference type="AlphaFoldDB" id="A0A9X1BNE1"/>
<keyword evidence="4" id="KW-0067">ATP-binding</keyword>
<dbReference type="PROSITE" id="PS51192">
    <property type="entry name" value="HELICASE_ATP_BIND_1"/>
    <property type="match status" value="1"/>
</dbReference>
<dbReference type="InterPro" id="IPR057342">
    <property type="entry name" value="DEXDc_RapA"/>
</dbReference>
<feature type="coiled-coil region" evidence="5">
    <location>
        <begin position="956"/>
        <end position="994"/>
    </location>
</feature>
<dbReference type="SMART" id="SM00487">
    <property type="entry name" value="DEXDc"/>
    <property type="match status" value="1"/>
</dbReference>
<evidence type="ECO:0000313" key="10">
    <source>
        <dbReference type="Proteomes" id="UP000643207"/>
    </source>
</evidence>
<dbReference type="Gene3D" id="3.40.50.300">
    <property type="entry name" value="P-loop containing nucleotide triphosphate hydrolases"/>
    <property type="match status" value="1"/>
</dbReference>
<dbReference type="RefSeq" id="WP_201825210.1">
    <property type="nucleotide sequence ID" value="NZ_JAERRA010000001.1"/>
</dbReference>
<dbReference type="InterPro" id="IPR049730">
    <property type="entry name" value="SNF2/RAD54-like_C"/>
</dbReference>
<evidence type="ECO:0000256" key="5">
    <source>
        <dbReference type="SAM" id="Coils"/>
    </source>
</evidence>
<dbReference type="PROSITE" id="PS51194">
    <property type="entry name" value="HELICASE_CTER"/>
    <property type="match status" value="1"/>
</dbReference>
<keyword evidence="3 9" id="KW-0347">Helicase</keyword>
<evidence type="ECO:0000259" key="8">
    <source>
        <dbReference type="PROSITE" id="PS51194"/>
    </source>
</evidence>